<evidence type="ECO:0000313" key="4">
    <source>
        <dbReference type="Proteomes" id="UP000316968"/>
    </source>
</evidence>
<dbReference type="AlphaFoldDB" id="A0A4Y6V2A7"/>
<dbReference type="SUPFAM" id="SSF56112">
    <property type="entry name" value="Protein kinase-like (PK-like)"/>
    <property type="match status" value="1"/>
</dbReference>
<evidence type="ECO:0000313" key="3">
    <source>
        <dbReference type="EMBL" id="QDH22761.1"/>
    </source>
</evidence>
<keyword evidence="4" id="KW-1185">Reference proteome</keyword>
<dbReference type="Proteomes" id="UP000316968">
    <property type="component" value="Chromosome"/>
</dbReference>
<dbReference type="KEGG" id="saca:FFV09_19085"/>
<feature type="domain" description="Aminoglycoside phosphotransferase" evidence="2">
    <location>
        <begin position="57"/>
        <end position="274"/>
    </location>
</feature>
<dbReference type="InterPro" id="IPR011009">
    <property type="entry name" value="Kinase-like_dom_sf"/>
</dbReference>
<dbReference type="Pfam" id="PF01636">
    <property type="entry name" value="APH"/>
    <property type="match status" value="1"/>
</dbReference>
<gene>
    <name evidence="3" type="ORF">FFV09_19085</name>
</gene>
<dbReference type="InterPro" id="IPR002575">
    <property type="entry name" value="Aminoglycoside_PTrfase"/>
</dbReference>
<proteinExistence type="predicted"/>
<reference evidence="3 4" key="1">
    <citation type="submission" date="2019-06" db="EMBL/GenBank/DDBJ databases">
        <title>Saccharibacillus brassicae sp. nov., an endophytic bacterium isolated from Chinese cabbage seeds (Brassica pekinensis).</title>
        <authorList>
            <person name="Jiang L."/>
            <person name="Lee J."/>
            <person name="Kim S.W."/>
        </authorList>
    </citation>
    <scope>NUCLEOTIDE SEQUENCE [LARGE SCALE GENOMIC DNA]</scope>
    <source>
        <strain evidence="4">KCTC 43072 / ATSA2</strain>
    </source>
</reference>
<evidence type="ECO:0000256" key="1">
    <source>
        <dbReference type="SAM" id="MobiDB-lite"/>
    </source>
</evidence>
<dbReference type="Gene3D" id="3.90.1200.10">
    <property type="match status" value="1"/>
</dbReference>
<accession>A0A4Y6V2A7</accession>
<feature type="region of interest" description="Disordered" evidence="1">
    <location>
        <begin position="1"/>
        <end position="23"/>
    </location>
</feature>
<protein>
    <submittedName>
        <fullName evidence="3">Aminoglycoside phosphotransferase family protein</fullName>
    </submittedName>
</protein>
<sequence length="338" mass="37187">MPQAVDRKIPAGGENELDGKKRNEAHAAGTENGVLRLLGRKIAPLGEIIEAYPISEGGSADRKYKVHFYGYDGAYLLRLFDGFSFDLRRAEFEALHRMQAMTVHCSRPIAFGQWKSDGLFFLLLSYIEGTDAERILPLTPKPQQLRIGMQAGEELSRIGCCAVPEPAEAWAARHRRRIERAEAVLQAGGVWGASAEVASAKLRADSGLAEGRPESFLHGSFGPANLIVHTGRLVGVIGFERFGWGDPVYEFARLGLHSRSLSPLFCTGQILGYHGGQAPDDLFWRLYALYAASGVLSQLADTLEQRPETFGETLQMADRLLLDHDGFASDRPSWFAAL</sequence>
<name>A0A4Y6V2A7_SACBS</name>
<dbReference type="GO" id="GO:0016740">
    <property type="term" value="F:transferase activity"/>
    <property type="evidence" value="ECO:0007669"/>
    <property type="project" value="UniProtKB-KW"/>
</dbReference>
<organism evidence="3 4">
    <name type="scientific">Saccharibacillus brassicae</name>
    <dbReference type="NCBI Taxonomy" id="2583377"/>
    <lineage>
        <taxon>Bacteria</taxon>
        <taxon>Bacillati</taxon>
        <taxon>Bacillota</taxon>
        <taxon>Bacilli</taxon>
        <taxon>Bacillales</taxon>
        <taxon>Paenibacillaceae</taxon>
        <taxon>Saccharibacillus</taxon>
    </lineage>
</organism>
<evidence type="ECO:0000259" key="2">
    <source>
        <dbReference type="Pfam" id="PF01636"/>
    </source>
</evidence>
<dbReference type="OrthoDB" id="334783at2"/>
<dbReference type="PANTHER" id="PTHR41283:SF1">
    <property type="entry name" value="AMINOGLYCOSIDE PHOSPHOTRANSFERASE DOMAIN-CONTAINING PROTEIN"/>
    <property type="match status" value="1"/>
</dbReference>
<keyword evidence="3" id="KW-0808">Transferase</keyword>
<dbReference type="PANTHER" id="PTHR41283">
    <property type="entry name" value="AMINOGLYCOSIDE PHOSPHOTRANSFERASE"/>
    <property type="match status" value="1"/>
</dbReference>
<dbReference type="EMBL" id="CP041217">
    <property type="protein sequence ID" value="QDH22761.1"/>
    <property type="molecule type" value="Genomic_DNA"/>
</dbReference>